<feature type="domain" description="OmpR/PhoB-type" evidence="9">
    <location>
        <begin position="127"/>
        <end position="222"/>
    </location>
</feature>
<feature type="modified residue" description="4-aspartylphosphate" evidence="6">
    <location>
        <position position="53"/>
    </location>
</feature>
<dbReference type="Pfam" id="PF00072">
    <property type="entry name" value="Response_reg"/>
    <property type="match status" value="1"/>
</dbReference>
<dbReference type="KEGG" id="saqt:GJV85_02705"/>
<dbReference type="PANTHER" id="PTHR48111">
    <property type="entry name" value="REGULATOR OF RPOS"/>
    <property type="match status" value="1"/>
</dbReference>
<reference evidence="10" key="2">
    <citation type="submission" date="2021-04" db="EMBL/GenBank/DDBJ databases">
        <title>Isolation and characterization of a novel species of the genus Sulfurimonas.</title>
        <authorList>
            <person name="Fukui M."/>
        </authorList>
    </citation>
    <scope>NUCLEOTIDE SEQUENCE</scope>
    <source>
        <strain evidence="10">H1576</strain>
    </source>
</reference>
<dbReference type="SMART" id="SM00862">
    <property type="entry name" value="Trans_reg_C"/>
    <property type="match status" value="1"/>
</dbReference>
<dbReference type="InterPro" id="IPR001867">
    <property type="entry name" value="OmpR/PhoB-type_DNA-bd"/>
</dbReference>
<keyword evidence="4 7" id="KW-0238">DNA-binding</keyword>
<accession>A0A975AYV3</accession>
<evidence type="ECO:0000259" key="8">
    <source>
        <dbReference type="PROSITE" id="PS50110"/>
    </source>
</evidence>
<keyword evidence="2" id="KW-0902">Two-component regulatory system</keyword>
<evidence type="ECO:0000259" key="9">
    <source>
        <dbReference type="PROSITE" id="PS51755"/>
    </source>
</evidence>
<dbReference type="InterPro" id="IPR011006">
    <property type="entry name" value="CheY-like_superfamily"/>
</dbReference>
<name>A0A975AYV3_9BACT</name>
<dbReference type="CDD" id="cd17574">
    <property type="entry name" value="REC_OmpR"/>
    <property type="match status" value="1"/>
</dbReference>
<evidence type="ECO:0000256" key="6">
    <source>
        <dbReference type="PROSITE-ProRule" id="PRU00169"/>
    </source>
</evidence>
<dbReference type="RefSeq" id="WP_207562341.1">
    <property type="nucleotide sequence ID" value="NZ_CP046072.1"/>
</dbReference>
<feature type="DNA-binding region" description="OmpR/PhoB-type" evidence="7">
    <location>
        <begin position="127"/>
        <end position="222"/>
    </location>
</feature>
<sequence length="223" mass="25651">MKKKLLLLEDDLALNETIVDYLESIGFSVTSVYDGNSAIDAIYENSFDLLLLDVNVPDINGFEILKKTREQGSSVPAIFITSLNSMSDVENGYDSGCDDYIRKPFALKELKLRIDTILKRDFFHNASDKVQIDTDIYYDTQSDLLTIGSDEVQLNNKDAKLLKLFLKNRETLLTHETIYENLWEYGEEISESALRTYIKNLRKYLGKEKIVSIKKLGYRFTTK</sequence>
<feature type="domain" description="Response regulatory" evidence="8">
    <location>
        <begin position="4"/>
        <end position="118"/>
    </location>
</feature>
<dbReference type="PROSITE" id="PS50110">
    <property type="entry name" value="RESPONSE_REGULATORY"/>
    <property type="match status" value="1"/>
</dbReference>
<dbReference type="InterPro" id="IPR039420">
    <property type="entry name" value="WalR-like"/>
</dbReference>
<evidence type="ECO:0000256" key="5">
    <source>
        <dbReference type="ARBA" id="ARBA00023163"/>
    </source>
</evidence>
<evidence type="ECO:0000256" key="2">
    <source>
        <dbReference type="ARBA" id="ARBA00023012"/>
    </source>
</evidence>
<keyword evidence="5" id="KW-0804">Transcription</keyword>
<dbReference type="GO" id="GO:0005829">
    <property type="term" value="C:cytosol"/>
    <property type="evidence" value="ECO:0007669"/>
    <property type="project" value="TreeGrafter"/>
</dbReference>
<dbReference type="PROSITE" id="PS51755">
    <property type="entry name" value="OMPR_PHOB"/>
    <property type="match status" value="1"/>
</dbReference>
<dbReference type="InterPro" id="IPR036388">
    <property type="entry name" value="WH-like_DNA-bd_sf"/>
</dbReference>
<dbReference type="CDD" id="cd00383">
    <property type="entry name" value="trans_reg_C"/>
    <property type="match status" value="1"/>
</dbReference>
<keyword evidence="1 6" id="KW-0597">Phosphoprotein</keyword>
<dbReference type="PANTHER" id="PTHR48111:SF21">
    <property type="entry name" value="DNA-BINDING DUAL MASTER TRANSCRIPTIONAL REGULATOR RPAA"/>
    <property type="match status" value="1"/>
</dbReference>
<gene>
    <name evidence="10" type="ORF">GJV85_02705</name>
</gene>
<evidence type="ECO:0000256" key="7">
    <source>
        <dbReference type="PROSITE-ProRule" id="PRU01091"/>
    </source>
</evidence>
<keyword evidence="3" id="KW-0805">Transcription regulation</keyword>
<evidence type="ECO:0000256" key="3">
    <source>
        <dbReference type="ARBA" id="ARBA00023015"/>
    </source>
</evidence>
<dbReference type="GO" id="GO:0032993">
    <property type="term" value="C:protein-DNA complex"/>
    <property type="evidence" value="ECO:0007669"/>
    <property type="project" value="TreeGrafter"/>
</dbReference>
<evidence type="ECO:0000313" key="10">
    <source>
        <dbReference type="EMBL" id="QSZ41069.1"/>
    </source>
</evidence>
<dbReference type="SUPFAM" id="SSF52172">
    <property type="entry name" value="CheY-like"/>
    <property type="match status" value="1"/>
</dbReference>
<dbReference type="GO" id="GO:0000156">
    <property type="term" value="F:phosphorelay response regulator activity"/>
    <property type="evidence" value="ECO:0007669"/>
    <property type="project" value="TreeGrafter"/>
</dbReference>
<dbReference type="GO" id="GO:0006355">
    <property type="term" value="P:regulation of DNA-templated transcription"/>
    <property type="evidence" value="ECO:0007669"/>
    <property type="project" value="InterPro"/>
</dbReference>
<organism evidence="10 11">
    <name type="scientific">Sulfurimonas aquatica</name>
    <dbReference type="NCBI Taxonomy" id="2672570"/>
    <lineage>
        <taxon>Bacteria</taxon>
        <taxon>Pseudomonadati</taxon>
        <taxon>Campylobacterota</taxon>
        <taxon>Epsilonproteobacteria</taxon>
        <taxon>Campylobacterales</taxon>
        <taxon>Sulfurimonadaceae</taxon>
        <taxon>Sulfurimonas</taxon>
    </lineage>
</organism>
<reference evidence="10" key="1">
    <citation type="submission" date="2019-11" db="EMBL/GenBank/DDBJ databases">
        <authorList>
            <person name="Kojima H."/>
        </authorList>
    </citation>
    <scope>NUCLEOTIDE SEQUENCE</scope>
    <source>
        <strain evidence="10">H1576</strain>
    </source>
</reference>
<evidence type="ECO:0000313" key="11">
    <source>
        <dbReference type="Proteomes" id="UP000671852"/>
    </source>
</evidence>
<proteinExistence type="predicted"/>
<dbReference type="AlphaFoldDB" id="A0A975AYV3"/>
<dbReference type="Proteomes" id="UP000671852">
    <property type="component" value="Chromosome"/>
</dbReference>
<dbReference type="GO" id="GO:0000976">
    <property type="term" value="F:transcription cis-regulatory region binding"/>
    <property type="evidence" value="ECO:0007669"/>
    <property type="project" value="TreeGrafter"/>
</dbReference>
<dbReference type="Gene3D" id="1.10.10.10">
    <property type="entry name" value="Winged helix-like DNA-binding domain superfamily/Winged helix DNA-binding domain"/>
    <property type="match status" value="1"/>
</dbReference>
<dbReference type="InterPro" id="IPR001789">
    <property type="entry name" value="Sig_transdc_resp-reg_receiver"/>
</dbReference>
<protein>
    <submittedName>
        <fullName evidence="10">Response regulator</fullName>
    </submittedName>
</protein>
<dbReference type="Gene3D" id="3.40.50.2300">
    <property type="match status" value="1"/>
</dbReference>
<dbReference type="SMART" id="SM00448">
    <property type="entry name" value="REC"/>
    <property type="match status" value="1"/>
</dbReference>
<dbReference type="Pfam" id="PF00486">
    <property type="entry name" value="Trans_reg_C"/>
    <property type="match status" value="1"/>
</dbReference>
<keyword evidence="11" id="KW-1185">Reference proteome</keyword>
<dbReference type="EMBL" id="CP046072">
    <property type="protein sequence ID" value="QSZ41069.1"/>
    <property type="molecule type" value="Genomic_DNA"/>
</dbReference>
<evidence type="ECO:0000256" key="1">
    <source>
        <dbReference type="ARBA" id="ARBA00022553"/>
    </source>
</evidence>
<evidence type="ECO:0000256" key="4">
    <source>
        <dbReference type="ARBA" id="ARBA00023125"/>
    </source>
</evidence>